<protein>
    <submittedName>
        <fullName evidence="1">Uncharacterized protein</fullName>
    </submittedName>
</protein>
<dbReference type="AlphaFoldDB" id="A0A370B5Y0"/>
<organism evidence="1 2">
    <name type="scientific">Streptomyces corynorhini</name>
    <dbReference type="NCBI Taxonomy" id="2282652"/>
    <lineage>
        <taxon>Bacteria</taxon>
        <taxon>Bacillati</taxon>
        <taxon>Actinomycetota</taxon>
        <taxon>Actinomycetes</taxon>
        <taxon>Kitasatosporales</taxon>
        <taxon>Streptomycetaceae</taxon>
        <taxon>Streptomyces</taxon>
    </lineage>
</organism>
<name>A0A370B5Y0_9ACTN</name>
<sequence>MTTAQHLAVIELLRAAAFPAVRGPTALGTGGPGFHLVELAGGADPEQCGAEHTALVDLLAVRLGEPDVLSLWSLQARVTGGEEIPEPWRELSGGPRWLHLWWTGGRWLAVGLADGSARWGTDGAGCRLIAAVTETDPP</sequence>
<evidence type="ECO:0000313" key="1">
    <source>
        <dbReference type="EMBL" id="RDG35494.1"/>
    </source>
</evidence>
<reference evidence="1 2" key="1">
    <citation type="submission" date="2018-07" db="EMBL/GenBank/DDBJ databases">
        <title>Streptomyces species from bats.</title>
        <authorList>
            <person name="Dunlap C."/>
        </authorList>
    </citation>
    <scope>NUCLEOTIDE SEQUENCE [LARGE SCALE GENOMIC DNA]</scope>
    <source>
        <strain evidence="1 2">AC230</strain>
    </source>
</reference>
<evidence type="ECO:0000313" key="2">
    <source>
        <dbReference type="Proteomes" id="UP000253741"/>
    </source>
</evidence>
<proteinExistence type="predicted"/>
<gene>
    <name evidence="1" type="ORF">DVH02_25025</name>
</gene>
<keyword evidence="2" id="KW-1185">Reference proteome</keyword>
<accession>A0A370B5Y0</accession>
<dbReference type="EMBL" id="QQNA01000217">
    <property type="protein sequence ID" value="RDG35494.1"/>
    <property type="molecule type" value="Genomic_DNA"/>
</dbReference>
<comment type="caution">
    <text evidence="1">The sequence shown here is derived from an EMBL/GenBank/DDBJ whole genome shotgun (WGS) entry which is preliminary data.</text>
</comment>
<dbReference type="Proteomes" id="UP000253741">
    <property type="component" value="Unassembled WGS sequence"/>
</dbReference>
<dbReference type="RefSeq" id="WP_114626098.1">
    <property type="nucleotide sequence ID" value="NZ_QQNA01000217.1"/>
</dbReference>
<dbReference type="OrthoDB" id="3478947at2"/>